<name>A0A2U1CU40_9GAMM</name>
<proteinExistence type="predicted"/>
<comment type="caution">
    <text evidence="1">The sequence shown here is derived from an EMBL/GenBank/DDBJ whole genome shotgun (WGS) entry which is preliminary data.</text>
</comment>
<evidence type="ECO:0000313" key="2">
    <source>
        <dbReference type="Proteomes" id="UP000245887"/>
    </source>
</evidence>
<dbReference type="AlphaFoldDB" id="A0A2U1CU40"/>
<dbReference type="OrthoDB" id="9814831at2"/>
<dbReference type="EMBL" id="QEKQ01000009">
    <property type="protein sequence ID" value="PVY70359.1"/>
    <property type="molecule type" value="Genomic_DNA"/>
</dbReference>
<reference evidence="1 2" key="1">
    <citation type="submission" date="2018-04" db="EMBL/GenBank/DDBJ databases">
        <title>Genomic Encyclopedia of Type Strains, Phase IV (KMG-IV): sequencing the most valuable type-strain genomes for metagenomic binning, comparative biology and taxonomic classification.</title>
        <authorList>
            <person name="Goeker M."/>
        </authorList>
    </citation>
    <scope>NUCLEOTIDE SEQUENCE [LARGE SCALE GENOMIC DNA]</scope>
    <source>
        <strain evidence="1 2">DSM 28688</strain>
    </source>
</reference>
<dbReference type="RefSeq" id="WP_116919677.1">
    <property type="nucleotide sequence ID" value="NZ_QEKQ01000009.1"/>
</dbReference>
<dbReference type="Gene3D" id="3.40.50.1820">
    <property type="entry name" value="alpha/beta hydrolase"/>
    <property type="match status" value="1"/>
</dbReference>
<dbReference type="InterPro" id="IPR029058">
    <property type="entry name" value="AB_hydrolase_fold"/>
</dbReference>
<dbReference type="InterPro" id="IPR008886">
    <property type="entry name" value="UPF0227/Esterase_YqiA"/>
</dbReference>
<dbReference type="Proteomes" id="UP000245887">
    <property type="component" value="Unassembled WGS sequence"/>
</dbReference>
<dbReference type="PANTHER" id="PTHR35602">
    <property type="entry name" value="ESTERASE YQIA-RELATED"/>
    <property type="match status" value="1"/>
</dbReference>
<dbReference type="PANTHER" id="PTHR35602:SF3">
    <property type="entry name" value="ESTERASE YQIA"/>
    <property type="match status" value="1"/>
</dbReference>
<accession>A0A2U1CU40</accession>
<protein>
    <recommendedName>
        <fullName evidence="3">Esterase</fullName>
    </recommendedName>
</protein>
<evidence type="ECO:0008006" key="3">
    <source>
        <dbReference type="Google" id="ProtNLM"/>
    </source>
</evidence>
<dbReference type="Pfam" id="PF05728">
    <property type="entry name" value="UPF0227"/>
    <property type="match status" value="1"/>
</dbReference>
<gene>
    <name evidence="1" type="ORF">C8D92_109112</name>
</gene>
<dbReference type="SUPFAM" id="SSF53474">
    <property type="entry name" value="alpha/beta-Hydrolases"/>
    <property type="match status" value="1"/>
</dbReference>
<organism evidence="1 2">
    <name type="scientific">Tamilnaduibacter salinus</name>
    <dbReference type="NCBI Taxonomy" id="1484056"/>
    <lineage>
        <taxon>Bacteria</taxon>
        <taxon>Pseudomonadati</taxon>
        <taxon>Pseudomonadota</taxon>
        <taxon>Gammaproteobacteria</taxon>
        <taxon>Pseudomonadales</taxon>
        <taxon>Marinobacteraceae</taxon>
        <taxon>Tamilnaduibacter</taxon>
    </lineage>
</organism>
<evidence type="ECO:0000313" key="1">
    <source>
        <dbReference type="EMBL" id="PVY70359.1"/>
    </source>
</evidence>
<sequence>MTATDNRPRLIYLHGFKSSPGSEKVGELRETLERLQVPVELVVPSLGFEPERALTRACEPVEAVLGQRPCGLIGSSLGGYYATVVSARYGVPAALVNPAAYPYRLLRDYLGEQTNLHTGETFTVTEAHMQQLTDMDPGDHPDPSQLLVLLQTGDETLDYREAWRRFQGSPHWLQAGGDHRFQNFARTIPSILAFLWPESRSGGIFQG</sequence>